<evidence type="ECO:0000313" key="2">
    <source>
        <dbReference type="Proteomes" id="UP000460287"/>
    </source>
</evidence>
<keyword evidence="2" id="KW-1185">Reference proteome</keyword>
<reference evidence="1 2" key="1">
    <citation type="submission" date="2019-08" db="EMBL/GenBank/DDBJ databases">
        <title>In-depth cultivation of the pig gut microbiome towards novel bacterial diversity and tailored functional studies.</title>
        <authorList>
            <person name="Wylensek D."/>
            <person name="Hitch T.C.A."/>
            <person name="Clavel T."/>
        </authorList>
    </citation>
    <scope>NUCLEOTIDE SEQUENCE [LARGE SCALE GENOMIC DNA]</scope>
    <source>
        <strain evidence="1 2">WCA-383-APC-5B</strain>
    </source>
</reference>
<dbReference type="RefSeq" id="WP_154530820.1">
    <property type="nucleotide sequence ID" value="NZ_JAQXTV010000120.1"/>
</dbReference>
<dbReference type="InterPro" id="IPR047175">
    <property type="entry name" value="CotS-like"/>
</dbReference>
<name>A0A7X2T0V6_9CLOT</name>
<evidence type="ECO:0000313" key="1">
    <source>
        <dbReference type="EMBL" id="MSR90944.1"/>
    </source>
</evidence>
<dbReference type="EMBL" id="VULX01000005">
    <property type="protein sequence ID" value="MSR90944.1"/>
    <property type="molecule type" value="Genomic_DNA"/>
</dbReference>
<accession>A0A7X2T0V6</accession>
<evidence type="ECO:0008006" key="3">
    <source>
        <dbReference type="Google" id="ProtNLM"/>
    </source>
</evidence>
<dbReference type="PANTHER" id="PTHR39179:SF1">
    <property type="entry name" value="SPORE COAT PROTEIN I"/>
    <property type="match status" value="1"/>
</dbReference>
<organism evidence="1 2">
    <name type="scientific">Inconstantimicrobium porci</name>
    <dbReference type="NCBI Taxonomy" id="2652291"/>
    <lineage>
        <taxon>Bacteria</taxon>
        <taxon>Bacillati</taxon>
        <taxon>Bacillota</taxon>
        <taxon>Clostridia</taxon>
        <taxon>Eubacteriales</taxon>
        <taxon>Clostridiaceae</taxon>
        <taxon>Inconstantimicrobium</taxon>
    </lineage>
</organism>
<comment type="caution">
    <text evidence="1">The sequence shown here is derived from an EMBL/GenBank/DDBJ whole genome shotgun (WGS) entry which is preliminary data.</text>
</comment>
<dbReference type="Gene3D" id="3.90.1200.10">
    <property type="match status" value="1"/>
</dbReference>
<protein>
    <recommendedName>
        <fullName evidence="3">Spore coat protein</fullName>
    </recommendedName>
</protein>
<dbReference type="Proteomes" id="UP000460287">
    <property type="component" value="Unassembled WGS sequence"/>
</dbReference>
<proteinExistence type="predicted"/>
<sequence>MNLIEKLLSERQIDYIGSESFIKQQYDEEKIMNQVDIICNFHKSMQNIDGEYLIALQSNIGKKIQKLKVQEKRNYRYFEEVRRKGANDLFDMILVKCCSPMFENAEKILAHFDDNNFYMKLIYRSMKNNEVCLGDTSLENLYFDNCLCINSIKKMSLDMIEWDIINLVTKCRRKNIKYDEHKVIDKFLQNESLDDTSFEFINLILDYPSDFMKLCERKREKRKEYSIEYYTKRLNNYIKRRDFK</sequence>
<dbReference type="AlphaFoldDB" id="A0A7X2T0V6"/>
<dbReference type="GO" id="GO:0042601">
    <property type="term" value="C:endospore-forming forespore"/>
    <property type="evidence" value="ECO:0007669"/>
    <property type="project" value="TreeGrafter"/>
</dbReference>
<dbReference type="PANTHER" id="PTHR39179">
    <property type="entry name" value="SPORE COAT PROTEIN I"/>
    <property type="match status" value="1"/>
</dbReference>
<gene>
    <name evidence="1" type="ORF">FYJ33_05860</name>
</gene>